<organism evidence="1 2">
    <name type="scientific">Trichonephila clavipes</name>
    <name type="common">Golden silk orbweaver</name>
    <name type="synonym">Nephila clavipes</name>
    <dbReference type="NCBI Taxonomy" id="2585209"/>
    <lineage>
        <taxon>Eukaryota</taxon>
        <taxon>Metazoa</taxon>
        <taxon>Ecdysozoa</taxon>
        <taxon>Arthropoda</taxon>
        <taxon>Chelicerata</taxon>
        <taxon>Arachnida</taxon>
        <taxon>Araneae</taxon>
        <taxon>Araneomorphae</taxon>
        <taxon>Entelegynae</taxon>
        <taxon>Araneoidea</taxon>
        <taxon>Nephilidae</taxon>
        <taxon>Trichonephila</taxon>
    </lineage>
</organism>
<accession>A0A8X6WE83</accession>
<dbReference type="Gene3D" id="4.10.60.10">
    <property type="entry name" value="Zinc finger, CCHC-type"/>
    <property type="match status" value="1"/>
</dbReference>
<dbReference type="AlphaFoldDB" id="A0A8X6WE83"/>
<keyword evidence="2" id="KW-1185">Reference proteome</keyword>
<dbReference type="EMBL" id="BMAU01021404">
    <property type="protein sequence ID" value="GFY32774.1"/>
    <property type="molecule type" value="Genomic_DNA"/>
</dbReference>
<comment type="caution">
    <text evidence="1">The sequence shown here is derived from an EMBL/GenBank/DDBJ whole genome shotgun (WGS) entry which is preliminary data.</text>
</comment>
<protein>
    <submittedName>
        <fullName evidence="1">Uncharacterized protein</fullName>
    </submittedName>
</protein>
<dbReference type="Proteomes" id="UP000887159">
    <property type="component" value="Unassembled WGS sequence"/>
</dbReference>
<proteinExistence type="predicted"/>
<evidence type="ECO:0000313" key="2">
    <source>
        <dbReference type="Proteomes" id="UP000887159"/>
    </source>
</evidence>
<evidence type="ECO:0000313" key="1">
    <source>
        <dbReference type="EMBL" id="GFY32774.1"/>
    </source>
</evidence>
<reference evidence="1" key="1">
    <citation type="submission" date="2020-08" db="EMBL/GenBank/DDBJ databases">
        <title>Multicomponent nature underlies the extraordinary mechanical properties of spider dragline silk.</title>
        <authorList>
            <person name="Kono N."/>
            <person name="Nakamura H."/>
            <person name="Mori M."/>
            <person name="Yoshida Y."/>
            <person name="Ohtoshi R."/>
            <person name="Malay A.D."/>
            <person name="Moran D.A.P."/>
            <person name="Tomita M."/>
            <person name="Numata K."/>
            <person name="Arakawa K."/>
        </authorList>
    </citation>
    <scope>NUCLEOTIDE SEQUENCE</scope>
</reference>
<sequence length="120" mass="13917">MNVTVDGYDGKGITQCYSCNRFRHTAENCHITPRFLKYGEVHQTRECQIQRVKNRYCINCETYGHRANYTGCPKFPNHVKALKLTTTHTQTLSTAQLDQEFRTHKPQVLLTPKHTTDETT</sequence>
<gene>
    <name evidence="1" type="ORF">TNCV_4638801</name>
</gene>
<name>A0A8X6WE83_TRICX</name>